<dbReference type="EMBL" id="JAKLMC020000034">
    <property type="protein sequence ID" value="KAK5949572.1"/>
    <property type="molecule type" value="Genomic_DNA"/>
</dbReference>
<organism evidence="5 6">
    <name type="scientific">Knufia fluminis</name>
    <dbReference type="NCBI Taxonomy" id="191047"/>
    <lineage>
        <taxon>Eukaryota</taxon>
        <taxon>Fungi</taxon>
        <taxon>Dikarya</taxon>
        <taxon>Ascomycota</taxon>
        <taxon>Pezizomycotina</taxon>
        <taxon>Eurotiomycetes</taxon>
        <taxon>Chaetothyriomycetidae</taxon>
        <taxon>Chaetothyriales</taxon>
        <taxon>Trichomeriaceae</taxon>
        <taxon>Knufia</taxon>
    </lineage>
</organism>
<dbReference type="Proteomes" id="UP001316803">
    <property type="component" value="Unassembled WGS sequence"/>
</dbReference>
<comment type="caution">
    <text evidence="5">The sequence shown here is derived from an EMBL/GenBank/DDBJ whole genome shotgun (WGS) entry which is preliminary data.</text>
</comment>
<evidence type="ECO:0000313" key="5">
    <source>
        <dbReference type="EMBL" id="KAK5949572.1"/>
    </source>
</evidence>
<evidence type="ECO:0008006" key="7">
    <source>
        <dbReference type="Google" id="ProtNLM"/>
    </source>
</evidence>
<comment type="subcellular location">
    <subcellularLocation>
        <location evidence="1">Mitochondrion</location>
    </subcellularLocation>
</comment>
<dbReference type="GO" id="GO:0005739">
    <property type="term" value="C:mitochondrion"/>
    <property type="evidence" value="ECO:0007669"/>
    <property type="project" value="UniProtKB-SubCell"/>
</dbReference>
<keyword evidence="2" id="KW-0809">Transit peptide</keyword>
<dbReference type="InterPro" id="IPR011990">
    <property type="entry name" value="TPR-like_helical_dom_sf"/>
</dbReference>
<evidence type="ECO:0000256" key="1">
    <source>
        <dbReference type="ARBA" id="ARBA00004173"/>
    </source>
</evidence>
<keyword evidence="3" id="KW-0496">Mitochondrion</keyword>
<reference evidence="5 6" key="1">
    <citation type="submission" date="2022-12" db="EMBL/GenBank/DDBJ databases">
        <title>Genomic features and morphological characterization of a novel Knufia sp. strain isolated from spacecraft assembly facility.</title>
        <authorList>
            <person name="Teixeira M."/>
            <person name="Chander A.M."/>
            <person name="Stajich J.E."/>
            <person name="Venkateswaran K."/>
        </authorList>
    </citation>
    <scope>NUCLEOTIDE SEQUENCE [LARGE SCALE GENOMIC DNA]</scope>
    <source>
        <strain evidence="5 6">FJI-L2-BK-P2</strain>
    </source>
</reference>
<dbReference type="Pfam" id="PF12921">
    <property type="entry name" value="ATP13"/>
    <property type="match status" value="1"/>
</dbReference>
<evidence type="ECO:0000256" key="3">
    <source>
        <dbReference type="ARBA" id="ARBA00023128"/>
    </source>
</evidence>
<evidence type="ECO:0000256" key="4">
    <source>
        <dbReference type="SAM" id="MobiDB-lite"/>
    </source>
</evidence>
<dbReference type="Gene3D" id="1.25.40.10">
    <property type="entry name" value="Tetratricopeptide repeat domain"/>
    <property type="match status" value="1"/>
</dbReference>
<accession>A0AAN8EFL1</accession>
<sequence length="711" mass="81139">MKAVLPLARSVRHAAVTTTAPPSRIPHLEYHILRKLDRPQRPSTQANKLQQQTRHRSSAVDLSLSSQPWVAPEFDNPFLDHEADTPQYESSQKAASPQRISAKSSKVDFIANQIIEPDAADSPGYVALGSTDHEISASKLLDEANPERLLAWLSAHVAGKAFISAASDKDFEKAFCALDPGVLVEPFKQAQQYMRESRKTDDYEFAFERSLVNRVRRFANTIDFILVTRQEAGRSLTPDLCRHALKCAASVGDLRMASHIWDALMLPNNIQPDIECYNAYFNAHVWNLAYSEIASVSMRNTTRNLELRSKFRRPKNLLGYRVSPETAPKEPERALRARVLALFQEVSSRGLVSNEETFTTLMIGLAKAGDLAGVDSILKSVWNIDVNALNSFDEEEIESPTYYSDSHALRPTGKLLAAIVHSYAINNSAEKAWSLLDYTSRNYAIDIPESVWTELFEWSMVLSMNRSRVRRDQGQSAGKIPQQEVENLYKKMVDVPYNVRPNAIILSIRAKNLRQRRLLDVALDNLRHLQHDMVQHLKQLHLMVETIKAVVEDSRGIIQNGIVSQKFVDFRRDFQIAYLKAIQQHDILVLETKRLLKEDDWFGSDKQQIWPRQRLPQTIEEFQAYLPPLLKYKTRTGLVELHVSQHRGQASQDGPVRDLLWEATQIWHALEPVDLFRLATNLRVLPRELEEAQSNRVRIHMPLRRSGSKWA</sequence>
<name>A0AAN8EFL1_9EURO</name>
<dbReference type="AlphaFoldDB" id="A0AAN8EFL1"/>
<evidence type="ECO:0000256" key="2">
    <source>
        <dbReference type="ARBA" id="ARBA00022946"/>
    </source>
</evidence>
<keyword evidence="6" id="KW-1185">Reference proteome</keyword>
<proteinExistence type="predicted"/>
<evidence type="ECO:0000313" key="6">
    <source>
        <dbReference type="Proteomes" id="UP001316803"/>
    </source>
</evidence>
<feature type="compositionally biased region" description="Polar residues" evidence="4">
    <location>
        <begin position="41"/>
        <end position="52"/>
    </location>
</feature>
<gene>
    <name evidence="5" type="ORF">OHC33_009379</name>
</gene>
<protein>
    <recommendedName>
        <fullName evidence="7">Pentatricopeptide repeat domain-containing protein</fullName>
    </recommendedName>
</protein>
<feature type="region of interest" description="Disordered" evidence="4">
    <location>
        <begin position="37"/>
        <end position="61"/>
    </location>
</feature>
<dbReference type="InterPro" id="IPR024319">
    <property type="entry name" value="ATPase_expression_mit"/>
</dbReference>